<dbReference type="STRING" id="130081.M2Y893"/>
<name>M2Y893_GALSU</name>
<evidence type="ECO:0000313" key="3">
    <source>
        <dbReference type="Proteomes" id="UP000030680"/>
    </source>
</evidence>
<dbReference type="SUPFAM" id="SSF50978">
    <property type="entry name" value="WD40 repeat-like"/>
    <property type="match status" value="1"/>
</dbReference>
<dbReference type="GO" id="GO:0030686">
    <property type="term" value="C:90S preribosome"/>
    <property type="evidence" value="ECO:0007669"/>
    <property type="project" value="InterPro"/>
</dbReference>
<dbReference type="SMART" id="SM00320">
    <property type="entry name" value="WD40"/>
    <property type="match status" value="7"/>
</dbReference>
<sequence length="787" mass="88359">MAKDSDRNENQSAYVSSKQQTFQIALHRCSFVNFETSAVVAICPDCSHSGNQFFVARENGDLETRSAFTGWAVQNYVPSTIKTGKFITSIVELAVDKVMTSTLDGFLTIWDMERRTQLYQQSPGGGAIWCMEVDPTTTNDTKTIAIGCEDGRVRLIHIATSQLADATNSKDLVQVELLEAGQSRVLAIAWSLESTSFLLATDDSGNIRKLDTETRRCVQVMKITQQGVPAVIWSVIALKVNSNHHYYATGDSRGILTIWDATTCSVISEFAVENCKGDITCLTGIVHEDSQDPNLALPDVDILFGASDGGIGAIRGHWTSTEPNKYHWIPVRGRSLHARDVRTIKAIGNHRIVAGGADCRISIIDTNDFFSEAPCIRLYPSRQPHRPSCASYYRNKDLLVAEHDQHVDFWKGNCKMMDKILFRYKSRKRDGHICASAVSEDFTWFAVATTTVIRIYQVSWVENGTVAMEVDPFQVIHSCGGARQLLWIYESNTCSYLLALSKEAECIFLHTILSNQNAASIEKPRSIQWADWIPTKVSKNASNSCTITCMTHAKESTNASEMSLFFAAGDKYGNVFIFDIRHLDSPVASLQGCLSESVVSIRFQKNVLIVCGCRGQIQLFRIEADSGKWKMDRLSSWSEKSMEWVKEQLILSLNLLPIYGLDIDVDSSCFLIYGRHYIILLHWEQFEEVINKGNHLEDSMDLSETGKPSQDSSSERHSTIAKKIQKVPTKKLKIMYPLENVVYACFMSDQEKKQTTDNMISILCLEHRWEDMLSHMPPAVLKKKFGI</sequence>
<dbReference type="AlphaFoldDB" id="M2Y893"/>
<proteinExistence type="predicted"/>
<dbReference type="Gene3D" id="2.130.10.10">
    <property type="entry name" value="YVTN repeat-like/Quinoprotein amine dehydrogenase"/>
    <property type="match status" value="3"/>
</dbReference>
<dbReference type="eggNOG" id="KOG2048">
    <property type="taxonomic scope" value="Eukaryota"/>
</dbReference>
<dbReference type="InterPro" id="IPR036322">
    <property type="entry name" value="WD40_repeat_dom_sf"/>
</dbReference>
<dbReference type="RefSeq" id="XP_005708579.1">
    <property type="nucleotide sequence ID" value="XM_005708522.1"/>
</dbReference>
<dbReference type="GO" id="GO:0032040">
    <property type="term" value="C:small-subunit processome"/>
    <property type="evidence" value="ECO:0007669"/>
    <property type="project" value="TreeGrafter"/>
</dbReference>
<reference evidence="3" key="1">
    <citation type="journal article" date="2013" name="Science">
        <title>Gene transfer from bacteria and archaea facilitated evolution of an extremophilic eukaryote.</title>
        <authorList>
            <person name="Schonknecht G."/>
            <person name="Chen W.H."/>
            <person name="Ternes C.M."/>
            <person name="Barbier G.G."/>
            <person name="Shrestha R.P."/>
            <person name="Stanke M."/>
            <person name="Brautigam A."/>
            <person name="Baker B.J."/>
            <person name="Banfield J.F."/>
            <person name="Garavito R.M."/>
            <person name="Carr K."/>
            <person name="Wilkerson C."/>
            <person name="Rensing S.A."/>
            <person name="Gagneul D."/>
            <person name="Dickenson N.E."/>
            <person name="Oesterhelt C."/>
            <person name="Lercher M.J."/>
            <person name="Weber A.P."/>
        </authorList>
    </citation>
    <scope>NUCLEOTIDE SEQUENCE [LARGE SCALE GENOMIC DNA]</scope>
    <source>
        <strain evidence="3">074W</strain>
    </source>
</reference>
<dbReference type="InterPro" id="IPR046351">
    <property type="entry name" value="UTP4"/>
</dbReference>
<gene>
    <name evidence="2" type="ORF">Gasu_08040</name>
</gene>
<dbReference type="PANTHER" id="PTHR44163">
    <property type="entry name" value="U3 SMALL NUCLEOLAR RNA-ASSOCIATED PROTEIN 4 HOMOLOG"/>
    <property type="match status" value="1"/>
</dbReference>
<keyword evidence="3" id="KW-1185">Reference proteome</keyword>
<dbReference type="InterPro" id="IPR001680">
    <property type="entry name" value="WD40_rpt"/>
</dbReference>
<dbReference type="Proteomes" id="UP000030680">
    <property type="component" value="Unassembled WGS sequence"/>
</dbReference>
<organism evidence="2 3">
    <name type="scientific">Galdieria sulphuraria</name>
    <name type="common">Red alga</name>
    <dbReference type="NCBI Taxonomy" id="130081"/>
    <lineage>
        <taxon>Eukaryota</taxon>
        <taxon>Rhodophyta</taxon>
        <taxon>Bangiophyceae</taxon>
        <taxon>Galdieriales</taxon>
        <taxon>Galdieriaceae</taxon>
        <taxon>Galdieria</taxon>
    </lineage>
</organism>
<feature type="region of interest" description="Disordered" evidence="1">
    <location>
        <begin position="700"/>
        <end position="720"/>
    </location>
</feature>
<dbReference type="OrthoDB" id="8883818at2759"/>
<evidence type="ECO:0000313" key="2">
    <source>
        <dbReference type="EMBL" id="EME32059.1"/>
    </source>
</evidence>
<dbReference type="GO" id="GO:0003723">
    <property type="term" value="F:RNA binding"/>
    <property type="evidence" value="ECO:0007669"/>
    <property type="project" value="TreeGrafter"/>
</dbReference>
<dbReference type="Gramene" id="EME32059">
    <property type="protein sequence ID" value="EME32059"/>
    <property type="gene ID" value="Gasu_08040"/>
</dbReference>
<dbReference type="KEGG" id="gsl:Gasu_08040"/>
<protein>
    <submittedName>
        <fullName evidence="2">Transducin-related protein / WD-40 repeat protein-related protein</fullName>
    </submittedName>
</protein>
<dbReference type="PANTHER" id="PTHR44163:SF1">
    <property type="entry name" value="U3 SMALL NUCLEOLAR RNA-ASSOCIATED PROTEIN 4 HOMOLOG"/>
    <property type="match status" value="1"/>
</dbReference>
<dbReference type="InterPro" id="IPR011047">
    <property type="entry name" value="Quinoprotein_ADH-like_sf"/>
</dbReference>
<dbReference type="InterPro" id="IPR015943">
    <property type="entry name" value="WD40/YVTN_repeat-like_dom_sf"/>
</dbReference>
<evidence type="ECO:0000256" key="1">
    <source>
        <dbReference type="SAM" id="MobiDB-lite"/>
    </source>
</evidence>
<dbReference type="SUPFAM" id="SSF50998">
    <property type="entry name" value="Quinoprotein alcohol dehydrogenase-like"/>
    <property type="match status" value="1"/>
</dbReference>
<accession>M2Y893</accession>
<dbReference type="EMBL" id="KB454488">
    <property type="protein sequence ID" value="EME32059.1"/>
    <property type="molecule type" value="Genomic_DNA"/>
</dbReference>
<dbReference type="GO" id="GO:0000462">
    <property type="term" value="P:maturation of SSU-rRNA from tricistronic rRNA transcript (SSU-rRNA, 5.8S rRNA, LSU-rRNA)"/>
    <property type="evidence" value="ECO:0007669"/>
    <property type="project" value="InterPro"/>
</dbReference>
<dbReference type="GO" id="GO:0034455">
    <property type="term" value="C:t-UTP complex"/>
    <property type="evidence" value="ECO:0007669"/>
    <property type="project" value="TreeGrafter"/>
</dbReference>
<dbReference type="GeneID" id="17090661"/>